<keyword evidence="3" id="KW-0732">Signal</keyword>
<evidence type="ECO:0000313" key="6">
    <source>
        <dbReference type="Proteomes" id="UP000247099"/>
    </source>
</evidence>
<dbReference type="Proteomes" id="UP000247099">
    <property type="component" value="Unassembled WGS sequence"/>
</dbReference>
<organism evidence="5 6">
    <name type="scientific">Coraliomargarita sinensis</name>
    <dbReference type="NCBI Taxonomy" id="2174842"/>
    <lineage>
        <taxon>Bacteria</taxon>
        <taxon>Pseudomonadati</taxon>
        <taxon>Verrucomicrobiota</taxon>
        <taxon>Opitutia</taxon>
        <taxon>Puniceicoccales</taxon>
        <taxon>Coraliomargaritaceae</taxon>
        <taxon>Coraliomargarita</taxon>
    </lineage>
</organism>
<dbReference type="PROSITE" id="PS50853">
    <property type="entry name" value="FN3"/>
    <property type="match status" value="1"/>
</dbReference>
<dbReference type="InterPro" id="IPR055372">
    <property type="entry name" value="CBM96"/>
</dbReference>
<dbReference type="InterPro" id="IPR024535">
    <property type="entry name" value="RHGA/B-epi-like_pectate_lyase"/>
</dbReference>
<dbReference type="PROSITE" id="PS51257">
    <property type="entry name" value="PROKAR_LIPOPROTEIN"/>
    <property type="match status" value="1"/>
</dbReference>
<accession>A0A317ZDV9</accession>
<dbReference type="InterPro" id="IPR013783">
    <property type="entry name" value="Ig-like_fold"/>
</dbReference>
<dbReference type="EMBL" id="QHJQ01000008">
    <property type="protein sequence ID" value="PXA03525.1"/>
    <property type="molecule type" value="Genomic_DNA"/>
</dbReference>
<dbReference type="SUPFAM" id="SSF51126">
    <property type="entry name" value="Pectin lyase-like"/>
    <property type="match status" value="1"/>
</dbReference>
<dbReference type="InterPro" id="IPR003961">
    <property type="entry name" value="FN3_dom"/>
</dbReference>
<evidence type="ECO:0000256" key="1">
    <source>
        <dbReference type="ARBA" id="ARBA00004613"/>
    </source>
</evidence>
<dbReference type="Pfam" id="PF12708">
    <property type="entry name" value="Pect-lyase_RHGA_epim"/>
    <property type="match status" value="1"/>
</dbReference>
<proteinExistence type="predicted"/>
<evidence type="ECO:0000256" key="2">
    <source>
        <dbReference type="ARBA" id="ARBA00022525"/>
    </source>
</evidence>
<name>A0A317ZDV9_9BACT</name>
<reference evidence="5 6" key="1">
    <citation type="submission" date="2018-05" db="EMBL/GenBank/DDBJ databases">
        <title>Coraliomargarita sinensis sp. nov., isolated from a marine solar saltern.</title>
        <authorList>
            <person name="Zhou L.Y."/>
        </authorList>
    </citation>
    <scope>NUCLEOTIDE SEQUENCE [LARGE SCALE GENOMIC DNA]</scope>
    <source>
        <strain evidence="5 6">WN38</strain>
    </source>
</reference>
<keyword evidence="6" id="KW-1185">Reference proteome</keyword>
<evidence type="ECO:0000256" key="3">
    <source>
        <dbReference type="ARBA" id="ARBA00022729"/>
    </source>
</evidence>
<evidence type="ECO:0000313" key="5">
    <source>
        <dbReference type="EMBL" id="PXA03525.1"/>
    </source>
</evidence>
<evidence type="ECO:0000259" key="4">
    <source>
        <dbReference type="PROSITE" id="PS50853"/>
    </source>
</evidence>
<dbReference type="NCBIfam" id="NF033679">
    <property type="entry name" value="DNRLRE_dom"/>
    <property type="match status" value="1"/>
</dbReference>
<dbReference type="Pfam" id="PF24517">
    <property type="entry name" value="CBM96"/>
    <property type="match status" value="1"/>
</dbReference>
<dbReference type="OrthoDB" id="188639at2"/>
<dbReference type="CDD" id="cd00063">
    <property type="entry name" value="FN3"/>
    <property type="match status" value="1"/>
</dbReference>
<dbReference type="InParanoid" id="A0A317ZDV9"/>
<keyword evidence="2" id="KW-0964">Secreted</keyword>
<dbReference type="InterPro" id="IPR011050">
    <property type="entry name" value="Pectin_lyase_fold/virulence"/>
</dbReference>
<dbReference type="Gene3D" id="2.160.20.10">
    <property type="entry name" value="Single-stranded right-handed beta-helix, Pectin lyase-like"/>
    <property type="match status" value="1"/>
</dbReference>
<comment type="subcellular location">
    <subcellularLocation>
        <location evidence="1">Secreted</location>
    </subcellularLocation>
</comment>
<dbReference type="InterPro" id="IPR012334">
    <property type="entry name" value="Pectin_lyas_fold"/>
</dbReference>
<sequence length="688" mass="76992">MRLNDLILLVGLICSCCSFGAQQYSELWGKAGENWDTKNSRLSDFTNVGYMKGEEPIPDWPVGVNVQDFGAIPGDDKDDSQAFIDAIAACPEKHAVLVPKGRYIILQRIQPDRDYFVLRGENMYESVLFFPRYLNEVEIQEIGYDANNKNKRHTGAPKGFFRVEEGTHRSVENLTFEFREQIKRGHWEHKGASAVFYGRNAKDSWVRNVIFRNTDNTTNISGSYISFINIIFDHFIGRPDIVGSGGRNGWVGHIGIGMNGASHCLFHHLFFKGKFFHDVDIINVPSHNVVSNVYGHDIFLHHHGQGARNNLYTNIHVGKGGGIGALKTGGRQRSESHWRFVGDGPLDEEKIEWGSEMGHLFVGYDVPVDSIDTPGFYHERIDPAQLEPKNIYLAQLEKLGKPLPEGLPPPPPVKALEKVVRINPVDDNQTDGRNPDTVVESGEKNSLSLFGSYLKFDLSGLDLRSVQRARLRITVARLNRPPVEIGVHSVADDSWSESSLTEINKPETGEVLDSVSFDYDARNLTFEFDVSDFVKAQWSGDKLVSLYINRVSGNGFPSWYYSSESGSAPQLIIEQVKDPVPGPPSAPKHLRTESLVGNVRLDWDDNPEVDVATYKVYRTTKPEEPGSFGIPVGEGLIDSEFVDIQDSHDGGWDVGMLRNDTEYYYQVTAVDKNGNESKPSRLIPATPH</sequence>
<feature type="domain" description="Fibronectin type-III" evidence="4">
    <location>
        <begin position="583"/>
        <end position="688"/>
    </location>
</feature>
<comment type="caution">
    <text evidence="5">The sequence shown here is derived from an EMBL/GenBank/DDBJ whole genome shotgun (WGS) entry which is preliminary data.</text>
</comment>
<dbReference type="InterPro" id="IPR036116">
    <property type="entry name" value="FN3_sf"/>
</dbReference>
<protein>
    <recommendedName>
        <fullName evidence="4">Fibronectin type-III domain-containing protein</fullName>
    </recommendedName>
</protein>
<dbReference type="SUPFAM" id="SSF49265">
    <property type="entry name" value="Fibronectin type III"/>
    <property type="match status" value="1"/>
</dbReference>
<dbReference type="Gene3D" id="2.60.40.10">
    <property type="entry name" value="Immunoglobulins"/>
    <property type="match status" value="1"/>
</dbReference>
<gene>
    <name evidence="5" type="ORF">DDZ13_11110</name>
</gene>
<dbReference type="AlphaFoldDB" id="A0A317ZDV9"/>
<dbReference type="GO" id="GO:0005576">
    <property type="term" value="C:extracellular region"/>
    <property type="evidence" value="ECO:0007669"/>
    <property type="project" value="UniProtKB-SubCell"/>
</dbReference>
<dbReference type="RefSeq" id="WP_110131525.1">
    <property type="nucleotide sequence ID" value="NZ_QHJQ01000008.1"/>
</dbReference>